<dbReference type="InterPro" id="IPR036271">
    <property type="entry name" value="Tet_transcr_reg_TetR-rel_C_sf"/>
</dbReference>
<gene>
    <name evidence="7" type="ORF">L4923_29210</name>
</gene>
<evidence type="ECO:0000256" key="3">
    <source>
        <dbReference type="ARBA" id="ARBA00023125"/>
    </source>
</evidence>
<evidence type="ECO:0000313" key="8">
    <source>
        <dbReference type="Proteomes" id="UP001201701"/>
    </source>
</evidence>
<dbReference type="EMBL" id="JAKREW010000072">
    <property type="protein sequence ID" value="MCG7509120.1"/>
    <property type="molecule type" value="Genomic_DNA"/>
</dbReference>
<keyword evidence="4" id="KW-0804">Transcription</keyword>
<dbReference type="SUPFAM" id="SSF48498">
    <property type="entry name" value="Tetracyclin repressor-like, C-terminal domain"/>
    <property type="match status" value="1"/>
</dbReference>
<dbReference type="Pfam" id="PF00440">
    <property type="entry name" value="TetR_N"/>
    <property type="match status" value="1"/>
</dbReference>
<evidence type="ECO:0000256" key="1">
    <source>
        <dbReference type="ARBA" id="ARBA00022491"/>
    </source>
</evidence>
<dbReference type="Proteomes" id="UP001201701">
    <property type="component" value="Unassembled WGS sequence"/>
</dbReference>
<evidence type="ECO:0000259" key="6">
    <source>
        <dbReference type="PROSITE" id="PS50977"/>
    </source>
</evidence>
<sequence>MPKRVDHSLRRLQIAEALWRIAASRGLEEVSMRQVAAEAGVSTRLVQYYFETRDRLLVEALALRNEYDRKRIESRLPEGASLKEAIRVLLLGLLPLDDESRQSTLIHLAYGIRAVNDRLLAEHVTNHAKPGLEDIVADMLRGAQAGAQLRDGLDLDREAATLLALSSGMTYDVLMGIRTADDAIALVDYNLRRVWRSESAT</sequence>
<keyword evidence="8" id="KW-1185">Reference proteome</keyword>
<comment type="caution">
    <text evidence="7">The sequence shown here is derived from an EMBL/GenBank/DDBJ whole genome shotgun (WGS) entry which is preliminary data.</text>
</comment>
<protein>
    <submittedName>
        <fullName evidence="7">TetR/AcrR family transcriptional regulator</fullName>
    </submittedName>
</protein>
<dbReference type="SUPFAM" id="SSF46689">
    <property type="entry name" value="Homeodomain-like"/>
    <property type="match status" value="1"/>
</dbReference>
<feature type="DNA-binding region" description="H-T-H motif" evidence="5">
    <location>
        <begin position="31"/>
        <end position="50"/>
    </location>
</feature>
<accession>A0ABS9QNU2</accession>
<dbReference type="Gene3D" id="1.10.357.10">
    <property type="entry name" value="Tetracycline Repressor, domain 2"/>
    <property type="match status" value="1"/>
</dbReference>
<name>A0ABS9QNU2_9HYPH</name>
<dbReference type="Pfam" id="PF13977">
    <property type="entry name" value="TetR_C_6"/>
    <property type="match status" value="1"/>
</dbReference>
<dbReference type="InterPro" id="IPR001647">
    <property type="entry name" value="HTH_TetR"/>
</dbReference>
<organism evidence="7 8">
    <name type="scientific">Mesorhizobium retamae</name>
    <dbReference type="NCBI Taxonomy" id="2912854"/>
    <lineage>
        <taxon>Bacteria</taxon>
        <taxon>Pseudomonadati</taxon>
        <taxon>Pseudomonadota</taxon>
        <taxon>Alphaproteobacteria</taxon>
        <taxon>Hyphomicrobiales</taxon>
        <taxon>Phyllobacteriaceae</taxon>
        <taxon>Mesorhizobium</taxon>
    </lineage>
</organism>
<keyword evidence="1" id="KW-0678">Repressor</keyword>
<proteinExistence type="predicted"/>
<dbReference type="InterPro" id="IPR009057">
    <property type="entry name" value="Homeodomain-like_sf"/>
</dbReference>
<dbReference type="PANTHER" id="PTHR30055">
    <property type="entry name" value="HTH-TYPE TRANSCRIPTIONAL REGULATOR RUTR"/>
    <property type="match status" value="1"/>
</dbReference>
<evidence type="ECO:0000256" key="4">
    <source>
        <dbReference type="ARBA" id="ARBA00023163"/>
    </source>
</evidence>
<dbReference type="InterPro" id="IPR039538">
    <property type="entry name" value="BetI_C"/>
</dbReference>
<reference evidence="7 8" key="1">
    <citation type="submission" date="2022-02" db="EMBL/GenBank/DDBJ databases">
        <title>Draft genome sequence of Mezorhizobium retamae strain IRAMC:0171 isolated from Retama raetam nodules.</title>
        <authorList>
            <person name="Bengaied R."/>
            <person name="Sbissi I."/>
            <person name="Huber K."/>
            <person name="Ghodbane F."/>
            <person name="Nouioui I."/>
            <person name="Tarhouni M."/>
            <person name="Gtari M."/>
        </authorList>
    </citation>
    <scope>NUCLEOTIDE SEQUENCE [LARGE SCALE GENOMIC DNA]</scope>
    <source>
        <strain evidence="7 8">IRAMC:0171</strain>
    </source>
</reference>
<dbReference type="PANTHER" id="PTHR30055:SF234">
    <property type="entry name" value="HTH-TYPE TRANSCRIPTIONAL REGULATOR BETI"/>
    <property type="match status" value="1"/>
</dbReference>
<evidence type="ECO:0000256" key="5">
    <source>
        <dbReference type="PROSITE-ProRule" id="PRU00335"/>
    </source>
</evidence>
<keyword evidence="3 5" id="KW-0238">DNA-binding</keyword>
<dbReference type="PROSITE" id="PS50977">
    <property type="entry name" value="HTH_TETR_2"/>
    <property type="match status" value="1"/>
</dbReference>
<evidence type="ECO:0000256" key="2">
    <source>
        <dbReference type="ARBA" id="ARBA00023015"/>
    </source>
</evidence>
<dbReference type="RefSeq" id="WP_239370617.1">
    <property type="nucleotide sequence ID" value="NZ_JAKREW010000072.1"/>
</dbReference>
<evidence type="ECO:0000313" key="7">
    <source>
        <dbReference type="EMBL" id="MCG7509120.1"/>
    </source>
</evidence>
<dbReference type="InterPro" id="IPR050109">
    <property type="entry name" value="HTH-type_TetR-like_transc_reg"/>
</dbReference>
<keyword evidence="2" id="KW-0805">Transcription regulation</keyword>
<feature type="domain" description="HTH tetR-type" evidence="6">
    <location>
        <begin position="8"/>
        <end position="68"/>
    </location>
</feature>